<name>A0ABP9MC82_9MICO</name>
<dbReference type="InterPro" id="IPR052242">
    <property type="entry name" value="Mito_3-hydroxyacyl-CoA_DH"/>
</dbReference>
<dbReference type="InterPro" id="IPR008927">
    <property type="entry name" value="6-PGluconate_DH-like_C_sf"/>
</dbReference>
<dbReference type="Gene3D" id="3.40.50.720">
    <property type="entry name" value="NAD(P)-binding Rossmann-like Domain"/>
    <property type="match status" value="1"/>
</dbReference>
<dbReference type="InterPro" id="IPR006180">
    <property type="entry name" value="3-OHacyl-CoA_DH_CS"/>
</dbReference>
<evidence type="ECO:0000256" key="5">
    <source>
        <dbReference type="ARBA" id="ARBA00023027"/>
    </source>
</evidence>
<dbReference type="InterPro" id="IPR006176">
    <property type="entry name" value="3-OHacyl-CoA_DH_NAD-bd"/>
</dbReference>
<dbReference type="PANTHER" id="PTHR43561">
    <property type="match status" value="1"/>
</dbReference>
<dbReference type="PROSITE" id="PS00067">
    <property type="entry name" value="3HCDH"/>
    <property type="match status" value="1"/>
</dbReference>
<dbReference type="Pfam" id="PF02737">
    <property type="entry name" value="3HCDH_N"/>
    <property type="match status" value="1"/>
</dbReference>
<dbReference type="PANTHER" id="PTHR43561:SF3">
    <property type="entry name" value="HYDROXYACYL-COENZYME A DEHYDROGENASE, MITOCHONDRIAL"/>
    <property type="match status" value="1"/>
</dbReference>
<evidence type="ECO:0000256" key="2">
    <source>
        <dbReference type="ARBA" id="ARBA00009463"/>
    </source>
</evidence>
<comment type="catalytic activity">
    <reaction evidence="6">
        <text>a (3S)-3-hydroxyacyl-CoA + NAD(+) = a 3-oxoacyl-CoA + NADH + H(+)</text>
        <dbReference type="Rhea" id="RHEA:22432"/>
        <dbReference type="ChEBI" id="CHEBI:15378"/>
        <dbReference type="ChEBI" id="CHEBI:57318"/>
        <dbReference type="ChEBI" id="CHEBI:57540"/>
        <dbReference type="ChEBI" id="CHEBI:57945"/>
        <dbReference type="ChEBI" id="CHEBI:90726"/>
        <dbReference type="EC" id="1.1.1.35"/>
    </reaction>
</comment>
<comment type="similarity">
    <text evidence="2">Belongs to the 3-hydroxyacyl-CoA dehydrogenase family.</text>
</comment>
<keyword evidence="11" id="KW-1185">Reference proteome</keyword>
<evidence type="ECO:0000256" key="1">
    <source>
        <dbReference type="ARBA" id="ARBA00005086"/>
    </source>
</evidence>
<feature type="domain" description="3-hydroxyacyl-CoA dehydrogenase NAD binding" evidence="9">
    <location>
        <begin position="71"/>
        <end position="247"/>
    </location>
</feature>
<evidence type="ECO:0000256" key="3">
    <source>
        <dbReference type="ARBA" id="ARBA00013000"/>
    </source>
</evidence>
<dbReference type="SUPFAM" id="SSF51735">
    <property type="entry name" value="NAD(P)-binding Rossmann-fold domains"/>
    <property type="match status" value="1"/>
</dbReference>
<feature type="domain" description="3-hydroxyacyl-CoA dehydrogenase C-terminal" evidence="8">
    <location>
        <begin position="7"/>
        <end position="49"/>
    </location>
</feature>
<dbReference type="EC" id="1.1.1.35" evidence="3"/>
<evidence type="ECO:0000256" key="7">
    <source>
        <dbReference type="SAM" id="MobiDB-lite"/>
    </source>
</evidence>
<feature type="region of interest" description="Disordered" evidence="7">
    <location>
        <begin position="46"/>
        <end position="65"/>
    </location>
</feature>
<dbReference type="Gene3D" id="1.10.1040.10">
    <property type="entry name" value="N-(1-d-carboxylethyl)-l-norvaline Dehydrogenase, domain 2"/>
    <property type="match status" value="2"/>
</dbReference>
<keyword evidence="5" id="KW-0520">NAD</keyword>
<organism evidence="10 11">
    <name type="scientific">Microbacterium yannicii</name>
    <dbReference type="NCBI Taxonomy" id="671622"/>
    <lineage>
        <taxon>Bacteria</taxon>
        <taxon>Bacillati</taxon>
        <taxon>Actinomycetota</taxon>
        <taxon>Actinomycetes</taxon>
        <taxon>Micrococcales</taxon>
        <taxon>Microbacteriaceae</taxon>
        <taxon>Microbacterium</taxon>
    </lineage>
</organism>
<feature type="domain" description="3-hydroxyacyl-CoA dehydrogenase C-terminal" evidence="8">
    <location>
        <begin position="251"/>
        <end position="346"/>
    </location>
</feature>
<evidence type="ECO:0000259" key="8">
    <source>
        <dbReference type="Pfam" id="PF00725"/>
    </source>
</evidence>
<evidence type="ECO:0000259" key="9">
    <source>
        <dbReference type="Pfam" id="PF02737"/>
    </source>
</evidence>
<keyword evidence="4" id="KW-0560">Oxidoreductase</keyword>
<evidence type="ECO:0000313" key="11">
    <source>
        <dbReference type="Proteomes" id="UP001501407"/>
    </source>
</evidence>
<proteinExistence type="inferred from homology"/>
<comment type="pathway">
    <text evidence="1">Lipid metabolism; butanoate metabolism.</text>
</comment>
<dbReference type="Proteomes" id="UP001501407">
    <property type="component" value="Unassembled WGS sequence"/>
</dbReference>
<dbReference type="InterPro" id="IPR013328">
    <property type="entry name" value="6PGD_dom2"/>
</dbReference>
<dbReference type="InterPro" id="IPR036291">
    <property type="entry name" value="NAD(P)-bd_dom_sf"/>
</dbReference>
<evidence type="ECO:0000313" key="10">
    <source>
        <dbReference type="EMBL" id="GAA5092249.1"/>
    </source>
</evidence>
<protein>
    <recommendedName>
        <fullName evidence="3">3-hydroxyacyl-CoA dehydrogenase</fullName>
        <ecNumber evidence="3">1.1.1.35</ecNumber>
    </recommendedName>
</protein>
<comment type="caution">
    <text evidence="10">The sequence shown here is derived from an EMBL/GenBank/DDBJ whole genome shotgun (WGS) entry which is preliminary data.</text>
</comment>
<reference evidence="11" key="1">
    <citation type="journal article" date="2019" name="Int. J. Syst. Evol. Microbiol.">
        <title>The Global Catalogue of Microorganisms (GCM) 10K type strain sequencing project: providing services to taxonomists for standard genome sequencing and annotation.</title>
        <authorList>
            <consortium name="The Broad Institute Genomics Platform"/>
            <consortium name="The Broad Institute Genome Sequencing Center for Infectious Disease"/>
            <person name="Wu L."/>
            <person name="Ma J."/>
        </authorList>
    </citation>
    <scope>NUCLEOTIDE SEQUENCE [LARGE SCALE GENOMIC DNA]</scope>
    <source>
        <strain evidence="11">JCM 18959</strain>
    </source>
</reference>
<sequence length="353" mass="36822">MNRTDIAHALLERYYADADLLVDQGVASSDDVDVAMRLGAGYPAGPFETRGGRHSAVPDAPPRPDSPWSAVAVVGTGHMASGIAEAVARAGEVVTVIGRGAASLDRSRAAIGANLDRSVGRGRLSIQDAALVVDRIRFVTGLDALPDDTEVVIEAVTEDLAVKRSVLTQIDQRVGSAAVLATNTSSYRVADVMQDVSMQRRTLALHFFNPAAVMKLVEVVPGPASDSVAATAADWVRSLGKSPVFSADARGFIVNRLLIPYLNDAARLHDNGCSVDDIDAAMKGAPGLPMGPFALLDLIGLDVTVAALDSMAEAEPGDERLVPAAALIQLVAEGRLGRKSGAGFYSHGGTHAR</sequence>
<evidence type="ECO:0000256" key="4">
    <source>
        <dbReference type="ARBA" id="ARBA00023002"/>
    </source>
</evidence>
<evidence type="ECO:0000256" key="6">
    <source>
        <dbReference type="ARBA" id="ARBA00049556"/>
    </source>
</evidence>
<dbReference type="InterPro" id="IPR006108">
    <property type="entry name" value="3HC_DH_C"/>
</dbReference>
<dbReference type="SUPFAM" id="SSF48179">
    <property type="entry name" value="6-phosphogluconate dehydrogenase C-terminal domain-like"/>
    <property type="match status" value="2"/>
</dbReference>
<dbReference type="EMBL" id="BAABKZ010000002">
    <property type="protein sequence ID" value="GAA5092249.1"/>
    <property type="molecule type" value="Genomic_DNA"/>
</dbReference>
<dbReference type="RefSeq" id="WP_194414771.1">
    <property type="nucleotide sequence ID" value="NZ_BAABKZ010000002.1"/>
</dbReference>
<accession>A0ABP9MC82</accession>
<gene>
    <name evidence="10" type="ORF">GCM10025760_20620</name>
</gene>
<dbReference type="Pfam" id="PF00725">
    <property type="entry name" value="3HCDH"/>
    <property type="match status" value="2"/>
</dbReference>